<dbReference type="PANTHER" id="PTHR21085:SF0">
    <property type="entry name" value="CHORISMATE SYNTHASE"/>
    <property type="match status" value="1"/>
</dbReference>
<evidence type="ECO:0000256" key="12">
    <source>
        <dbReference type="RuleBase" id="RU000605"/>
    </source>
</evidence>
<evidence type="ECO:0000256" key="7">
    <source>
        <dbReference type="ARBA" id="ARBA00022827"/>
    </source>
</evidence>
<dbReference type="UniPathway" id="UPA00053">
    <property type="reaction ID" value="UER00090"/>
</dbReference>
<dbReference type="CDD" id="cd07304">
    <property type="entry name" value="Chorismate_synthase"/>
    <property type="match status" value="1"/>
</dbReference>
<comment type="pathway">
    <text evidence="1 11 12">Metabolic intermediate biosynthesis; chorismate biosynthesis; chorismate from D-erythrose 4-phosphate and phosphoenolpyruvate: step 7/7.</text>
</comment>
<evidence type="ECO:0000256" key="9">
    <source>
        <dbReference type="ARBA" id="ARBA00023141"/>
    </source>
</evidence>
<dbReference type="Gene3D" id="3.60.150.10">
    <property type="entry name" value="Chorismate synthase AroC"/>
    <property type="match status" value="1"/>
</dbReference>
<gene>
    <name evidence="11 13" type="primary">aroC</name>
    <name evidence="13" type="ORF">NO2_0805</name>
</gene>
<dbReference type="NCBIfam" id="TIGR00033">
    <property type="entry name" value="aroC"/>
    <property type="match status" value="1"/>
</dbReference>
<proteinExistence type="inferred from homology"/>
<evidence type="ECO:0000256" key="10">
    <source>
        <dbReference type="ARBA" id="ARBA00023239"/>
    </source>
</evidence>
<keyword evidence="6 11" id="KW-0288">FMN</keyword>
<dbReference type="PANTHER" id="PTHR21085">
    <property type="entry name" value="CHORISMATE SYNTHASE"/>
    <property type="match status" value="1"/>
</dbReference>
<keyword evidence="7 11" id="KW-0274">FAD</keyword>
<keyword evidence="9 11" id="KW-0057">Aromatic amino acid biosynthesis</keyword>
<dbReference type="AlphaFoldDB" id="A0A388THA9"/>
<evidence type="ECO:0000256" key="1">
    <source>
        <dbReference type="ARBA" id="ARBA00005044"/>
    </source>
</evidence>
<dbReference type="GO" id="GO:0010181">
    <property type="term" value="F:FMN binding"/>
    <property type="evidence" value="ECO:0007669"/>
    <property type="project" value="TreeGrafter"/>
</dbReference>
<evidence type="ECO:0000256" key="11">
    <source>
        <dbReference type="HAMAP-Rule" id="MF_00300"/>
    </source>
</evidence>
<protein>
    <recommendedName>
        <fullName evidence="3 11">Chorismate synthase</fullName>
        <shortName evidence="11">CS</shortName>
        <ecNumber evidence="3 11">4.2.3.5</ecNumber>
    </recommendedName>
    <alternativeName>
        <fullName evidence="11">5-enolpyruvylshikimate-3-phosphate phospholyase</fullName>
    </alternativeName>
</protein>
<dbReference type="InterPro" id="IPR035904">
    <property type="entry name" value="Chorismate_synth_AroC_sf"/>
</dbReference>
<feature type="binding site" evidence="11">
    <location>
        <begin position="288"/>
        <end position="292"/>
    </location>
    <ligand>
        <name>FMN</name>
        <dbReference type="ChEBI" id="CHEBI:58210"/>
    </ligand>
</feature>
<evidence type="ECO:0000256" key="3">
    <source>
        <dbReference type="ARBA" id="ARBA00013036"/>
    </source>
</evidence>
<feature type="binding site" evidence="11">
    <location>
        <begin position="229"/>
        <end position="230"/>
    </location>
    <ligand>
        <name>FMN</name>
        <dbReference type="ChEBI" id="CHEBI:58210"/>
    </ligand>
</feature>
<dbReference type="Proteomes" id="UP000275925">
    <property type="component" value="Unassembled WGS sequence"/>
</dbReference>
<keyword evidence="10 11" id="KW-0456">Lyase</keyword>
<comment type="catalytic activity">
    <reaction evidence="11 12">
        <text>5-O-(1-carboxyvinyl)-3-phosphoshikimate = chorismate + phosphate</text>
        <dbReference type="Rhea" id="RHEA:21020"/>
        <dbReference type="ChEBI" id="CHEBI:29748"/>
        <dbReference type="ChEBI" id="CHEBI:43474"/>
        <dbReference type="ChEBI" id="CHEBI:57701"/>
        <dbReference type="EC" id="4.2.3.5"/>
    </reaction>
</comment>
<comment type="function">
    <text evidence="11">Catalyzes the anti-1,4-elimination of the C-3 phosphate and the C-6 proR hydrogen from 5-enolpyruvylshikimate-3-phosphate (EPSP) to yield chorismate, which is the branch point compound that serves as the starting substrate for the three terminal pathways of aromatic amino acid biosynthesis. This reaction introduces a second double bond into the aromatic ring system.</text>
</comment>
<feature type="binding site" evidence="11">
    <location>
        <position position="273"/>
    </location>
    <ligand>
        <name>FMN</name>
        <dbReference type="ChEBI" id="CHEBI:58210"/>
    </ligand>
</feature>
<feature type="binding site" evidence="11">
    <location>
        <begin position="128"/>
        <end position="130"/>
    </location>
    <ligand>
        <name>FMN</name>
        <dbReference type="ChEBI" id="CHEBI:58210"/>
    </ligand>
</feature>
<dbReference type="EC" id="4.2.3.5" evidence="3 11"/>
<evidence type="ECO:0000313" key="13">
    <source>
        <dbReference type="EMBL" id="GBR76216.1"/>
    </source>
</evidence>
<comment type="similarity">
    <text evidence="2 11 12">Belongs to the chorismate synthase family.</text>
</comment>
<dbReference type="Pfam" id="PF01264">
    <property type="entry name" value="Chorismate_synt"/>
    <property type="match status" value="1"/>
</dbReference>
<reference evidence="13 14" key="1">
    <citation type="journal article" date="2019" name="ISME J.">
        <title>Genome analyses of uncultured TG2/ZB3 bacteria in 'Margulisbacteria' specifically attached to ectosymbiotic spirochetes of protists in the termite gut.</title>
        <authorList>
            <person name="Utami Y.D."/>
            <person name="Kuwahara H."/>
            <person name="Igai K."/>
            <person name="Murakami T."/>
            <person name="Sugaya K."/>
            <person name="Morikawa T."/>
            <person name="Nagura Y."/>
            <person name="Yuki M."/>
            <person name="Deevong P."/>
            <person name="Inoue T."/>
            <person name="Kihara K."/>
            <person name="Lo N."/>
            <person name="Yamada A."/>
            <person name="Ohkuma M."/>
            <person name="Hongoh Y."/>
        </authorList>
    </citation>
    <scope>NUCLEOTIDE SEQUENCE [LARGE SCALE GENOMIC DNA]</scope>
    <source>
        <strain evidence="13">NkOx7-02</strain>
    </source>
</reference>
<keyword evidence="8 11" id="KW-0521">NADP</keyword>
<dbReference type="GO" id="GO:0009423">
    <property type="term" value="P:chorismate biosynthetic process"/>
    <property type="evidence" value="ECO:0007669"/>
    <property type="project" value="UniProtKB-UniRule"/>
</dbReference>
<dbReference type="HAMAP" id="MF_00300">
    <property type="entry name" value="Chorismate_synth"/>
    <property type="match status" value="1"/>
</dbReference>
<keyword evidence="4 11" id="KW-0028">Amino-acid biosynthesis</keyword>
<organism evidence="13 14">
    <name type="scientific">Candidatus Termititenax persephonae</name>
    <dbReference type="NCBI Taxonomy" id="2218525"/>
    <lineage>
        <taxon>Bacteria</taxon>
        <taxon>Bacillati</taxon>
        <taxon>Candidatus Margulisiibacteriota</taxon>
        <taxon>Candidatus Termititenacia</taxon>
        <taxon>Candidatus Termititenacales</taxon>
        <taxon>Candidatus Termititenacaceae</taxon>
        <taxon>Candidatus Termititenax</taxon>
    </lineage>
</organism>
<feature type="binding site" evidence="11">
    <location>
        <position position="46"/>
    </location>
    <ligand>
        <name>NADP(+)</name>
        <dbReference type="ChEBI" id="CHEBI:58349"/>
    </ligand>
</feature>
<evidence type="ECO:0000256" key="8">
    <source>
        <dbReference type="ARBA" id="ARBA00022857"/>
    </source>
</evidence>
<dbReference type="GO" id="GO:0004107">
    <property type="term" value="F:chorismate synthase activity"/>
    <property type="evidence" value="ECO:0007669"/>
    <property type="project" value="UniProtKB-UniRule"/>
</dbReference>
<accession>A0A388THA9</accession>
<dbReference type="EMBL" id="BGZO01000019">
    <property type="protein sequence ID" value="GBR76216.1"/>
    <property type="molecule type" value="Genomic_DNA"/>
</dbReference>
<dbReference type="PIRSF" id="PIRSF001456">
    <property type="entry name" value="Chorismate_synth"/>
    <property type="match status" value="1"/>
</dbReference>
<dbReference type="GO" id="GO:0008652">
    <property type="term" value="P:amino acid biosynthetic process"/>
    <property type="evidence" value="ECO:0007669"/>
    <property type="project" value="UniProtKB-KW"/>
</dbReference>
<name>A0A388THA9_9BACT</name>
<comment type="caution">
    <text evidence="13">The sequence shown here is derived from an EMBL/GenBank/DDBJ whole genome shotgun (WGS) entry which is preliminary data.</text>
</comment>
<dbReference type="PROSITE" id="PS00788">
    <property type="entry name" value="CHORISMATE_SYNTHASE_2"/>
    <property type="match status" value="1"/>
</dbReference>
<sequence>MLKLLTSGESHGPGLTAVLDGLPAGVKIEKKIIDAELARRQQGYGRGGRQKIEKDEVKILSGIRRGLSLGSPITLFVENKDYANWLDSMSAEVAAAPTPPVTKLRPGHADYAGVVKYGFDDLRNVLERSSARTTAAQVAAGSVCKQFLKNFPITITSQVLLVGGTKNRAADGALAAAARKRIDEARARGDSLGGVVELTVRGAPTGLGTYAQADRRLDGRLAGALMSLQAVKGVEIGLGFAAANLPGSQVQDEIFYRQGQVIRRTNNAGGIEGGISNGEDIIVRLAFKPIPTLMRPLRTIDWKTKRPDKALVERSDTCAIEAGAVIAENIAAFVLTDVFLEKFGGDSLAEIKSRWQKTSVRRRR</sequence>
<keyword evidence="14" id="KW-1185">Reference proteome</keyword>
<comment type="subunit">
    <text evidence="11">Homotetramer.</text>
</comment>
<dbReference type="GO" id="GO:0009073">
    <property type="term" value="P:aromatic amino acid family biosynthetic process"/>
    <property type="evidence" value="ECO:0007669"/>
    <property type="project" value="UniProtKB-KW"/>
</dbReference>
<evidence type="ECO:0000256" key="5">
    <source>
        <dbReference type="ARBA" id="ARBA00022630"/>
    </source>
</evidence>
<feature type="binding site" evidence="11">
    <location>
        <position position="40"/>
    </location>
    <ligand>
        <name>NADP(+)</name>
        <dbReference type="ChEBI" id="CHEBI:58349"/>
    </ligand>
</feature>
<keyword evidence="5 11" id="KW-0285">Flavoprotein</keyword>
<feature type="binding site" evidence="11">
    <location>
        <position position="314"/>
    </location>
    <ligand>
        <name>FMN</name>
        <dbReference type="ChEBI" id="CHEBI:58210"/>
    </ligand>
</feature>
<evidence type="ECO:0000256" key="4">
    <source>
        <dbReference type="ARBA" id="ARBA00022605"/>
    </source>
</evidence>
<evidence type="ECO:0000313" key="14">
    <source>
        <dbReference type="Proteomes" id="UP000275925"/>
    </source>
</evidence>
<evidence type="ECO:0000256" key="6">
    <source>
        <dbReference type="ARBA" id="ARBA00022643"/>
    </source>
</evidence>
<dbReference type="SUPFAM" id="SSF103263">
    <property type="entry name" value="Chorismate synthase, AroC"/>
    <property type="match status" value="1"/>
</dbReference>
<dbReference type="InterPro" id="IPR020541">
    <property type="entry name" value="Chorismate_synthase_CS"/>
</dbReference>
<dbReference type="InterPro" id="IPR000453">
    <property type="entry name" value="Chorismate_synth"/>
</dbReference>
<evidence type="ECO:0000256" key="2">
    <source>
        <dbReference type="ARBA" id="ARBA00008014"/>
    </source>
</evidence>
<comment type="cofactor">
    <cofactor evidence="11 12">
        <name>FMNH2</name>
        <dbReference type="ChEBI" id="CHEBI:57618"/>
    </cofactor>
    <text evidence="11 12">Reduced FMN (FMNH(2)).</text>
</comment>
<dbReference type="NCBIfam" id="NF003793">
    <property type="entry name" value="PRK05382.1"/>
    <property type="match status" value="1"/>
</dbReference>
<dbReference type="PROSITE" id="PS00787">
    <property type="entry name" value="CHORISMATE_SYNTHASE_1"/>
    <property type="match status" value="1"/>
</dbReference>
<dbReference type="GO" id="GO:0005829">
    <property type="term" value="C:cytosol"/>
    <property type="evidence" value="ECO:0007669"/>
    <property type="project" value="TreeGrafter"/>
</dbReference>